<evidence type="ECO:0000256" key="5">
    <source>
        <dbReference type="ARBA" id="ARBA00023136"/>
    </source>
</evidence>
<feature type="transmembrane region" description="Helical" evidence="6">
    <location>
        <begin position="89"/>
        <end position="121"/>
    </location>
</feature>
<comment type="similarity">
    <text evidence="2">Belongs to the Tic20 family.</text>
</comment>
<keyword evidence="4 6" id="KW-1133">Transmembrane helix</keyword>
<sequence length="207" mass="24252">MTTLHNLLNSNLAKQNIAINTKRKIHFFRNLNLFKKNDRIYTIFAKRFKKERKTVKFLRLKCTSLYLYPLINVIFFGRNVINDFPGNLFIYQLLALPTLYIFKSTFLLIFFYIGLIAGIVYNRRIDKTVRSHAALSNFLDISLLIFLISKSIFPPYFKWSIAQPLLDCILYTFYVGCTIYCLVYASMGKVPTLPKSIQKVINEILSF</sequence>
<dbReference type="InterPro" id="IPR005691">
    <property type="entry name" value="Tic20"/>
</dbReference>
<keyword evidence="5 6" id="KW-0472">Membrane</keyword>
<dbReference type="PANTHER" id="PTHR33510">
    <property type="entry name" value="PROTEIN TIC 20-II, CHLOROPLASTIC"/>
    <property type="match status" value="1"/>
</dbReference>
<comment type="subcellular location">
    <subcellularLocation>
        <location evidence="1">Plastid</location>
        <location evidence="1">Chloroplast membrane</location>
        <topology evidence="1">Multi-pass membrane protein</topology>
    </subcellularLocation>
</comment>
<dbReference type="EMBL" id="AB996604">
    <property type="protein sequence ID" value="BAS01961.1"/>
    <property type="molecule type" value="Genomic_DNA"/>
</dbReference>
<geneLocation type="nucleomorph" evidence="7"/>
<keyword evidence="7" id="KW-0542">Nucleomorph</keyword>
<evidence type="ECO:0000256" key="4">
    <source>
        <dbReference type="ARBA" id="ARBA00022989"/>
    </source>
</evidence>
<name>A0A0H5BII4_9EUKA</name>
<protein>
    <submittedName>
        <fullName evidence="7">Translocon of the chloroplast inner membrane protein</fullName>
    </submittedName>
</protein>
<dbReference type="Pfam" id="PF16166">
    <property type="entry name" value="TIC20"/>
    <property type="match status" value="1"/>
</dbReference>
<dbReference type="GO" id="GO:0031969">
    <property type="term" value="C:chloroplast membrane"/>
    <property type="evidence" value="ECO:0007669"/>
    <property type="project" value="UniProtKB-SubCell"/>
</dbReference>
<feature type="transmembrane region" description="Helical" evidence="6">
    <location>
        <begin position="133"/>
        <end position="157"/>
    </location>
</feature>
<reference evidence="7" key="1">
    <citation type="journal article" date="2015" name="Genome Biol. Evol.">
        <title>Nucleomorph Genome Sequences of Two Chlorarachniophytes, Amorphochlora amoebiformis and Lotharella vacuolata.</title>
        <authorList>
            <person name="Suzuki S."/>
            <person name="Shirato S."/>
            <person name="Hirakawa Y."/>
            <person name="Ishida K."/>
        </authorList>
    </citation>
    <scope>NUCLEOTIDE SEQUENCE</scope>
    <source>
        <strain evidence="7">CCMP2058</strain>
    </source>
</reference>
<organism evidence="7">
    <name type="scientific">Amorphochlora amoebiformis</name>
    <dbReference type="NCBI Taxonomy" id="1561963"/>
    <lineage>
        <taxon>Eukaryota</taxon>
        <taxon>Sar</taxon>
        <taxon>Rhizaria</taxon>
        <taxon>Cercozoa</taxon>
        <taxon>Chlorarachniophyceae</taxon>
        <taxon>Amorphochlora</taxon>
    </lineage>
</organism>
<evidence type="ECO:0000256" key="3">
    <source>
        <dbReference type="ARBA" id="ARBA00022692"/>
    </source>
</evidence>
<gene>
    <name evidence="7" type="primary">tic20</name>
</gene>
<dbReference type="AlphaFoldDB" id="A0A0H5BII4"/>
<dbReference type="PANTHER" id="PTHR33510:SF9">
    <property type="entry name" value="HIT-TYPE ZINC FINGER FAMILY PROTEIN-RELATED"/>
    <property type="match status" value="1"/>
</dbReference>
<accession>A0A0H5BII4</accession>
<evidence type="ECO:0000256" key="1">
    <source>
        <dbReference type="ARBA" id="ARBA00004508"/>
    </source>
</evidence>
<feature type="transmembrane region" description="Helical" evidence="6">
    <location>
        <begin position="57"/>
        <end position="77"/>
    </location>
</feature>
<evidence type="ECO:0000313" key="7">
    <source>
        <dbReference type="EMBL" id="BAS01961.1"/>
    </source>
</evidence>
<evidence type="ECO:0000256" key="6">
    <source>
        <dbReference type="SAM" id="Phobius"/>
    </source>
</evidence>
<keyword evidence="3 6" id="KW-0812">Transmembrane</keyword>
<proteinExistence type="inferred from homology"/>
<evidence type="ECO:0000256" key="2">
    <source>
        <dbReference type="ARBA" id="ARBA00009596"/>
    </source>
</evidence>
<feature type="transmembrane region" description="Helical" evidence="6">
    <location>
        <begin position="169"/>
        <end position="187"/>
    </location>
</feature>